<keyword evidence="3" id="KW-0645">Protease</keyword>
<keyword evidence="7" id="KW-0862">Zinc</keyword>
<evidence type="ECO:0000256" key="3">
    <source>
        <dbReference type="ARBA" id="ARBA00022670"/>
    </source>
</evidence>
<evidence type="ECO:0000256" key="7">
    <source>
        <dbReference type="ARBA" id="ARBA00022833"/>
    </source>
</evidence>
<reference evidence="13" key="1">
    <citation type="submission" date="2014-02" db="EMBL/GenBank/DDBJ databases">
        <authorList>
            <person name="Gan H."/>
        </authorList>
    </citation>
    <scope>NUCLEOTIDE SEQUENCE [LARGE SCALE GENOMIC DNA]</scope>
    <source>
        <strain evidence="13">S1</strain>
    </source>
</reference>
<dbReference type="GO" id="GO:0071555">
    <property type="term" value="P:cell wall organization"/>
    <property type="evidence" value="ECO:0007669"/>
    <property type="project" value="UniProtKB-KW"/>
</dbReference>
<evidence type="ECO:0000256" key="11">
    <source>
        <dbReference type="ARBA" id="ARBA00093666"/>
    </source>
</evidence>
<organism evidence="12 13">
    <name type="scientific">Hydrogenophaga intermedia</name>
    <dbReference type="NCBI Taxonomy" id="65786"/>
    <lineage>
        <taxon>Bacteria</taxon>
        <taxon>Pseudomonadati</taxon>
        <taxon>Pseudomonadota</taxon>
        <taxon>Betaproteobacteria</taxon>
        <taxon>Burkholderiales</taxon>
        <taxon>Comamonadaceae</taxon>
        <taxon>Hydrogenophaga</taxon>
    </lineage>
</organism>
<dbReference type="PANTHER" id="PTHR37425">
    <property type="match status" value="1"/>
</dbReference>
<evidence type="ECO:0000256" key="9">
    <source>
        <dbReference type="ARBA" id="ARBA00023316"/>
    </source>
</evidence>
<dbReference type="GO" id="GO:0046872">
    <property type="term" value="F:metal ion binding"/>
    <property type="evidence" value="ECO:0007669"/>
    <property type="project" value="UniProtKB-KW"/>
</dbReference>
<evidence type="ECO:0000313" key="12">
    <source>
        <dbReference type="EMBL" id="CDN89518.1"/>
    </source>
</evidence>
<dbReference type="Pfam" id="PF05951">
    <property type="entry name" value="Peptidase_M15_2"/>
    <property type="match status" value="1"/>
</dbReference>
<keyword evidence="6" id="KW-0378">Hydrolase</keyword>
<dbReference type="Proteomes" id="UP000028878">
    <property type="component" value="Unassembled WGS sequence"/>
</dbReference>
<evidence type="ECO:0000256" key="5">
    <source>
        <dbReference type="ARBA" id="ARBA00022729"/>
    </source>
</evidence>
<comment type="cofactor">
    <cofactor evidence="1">
        <name>Zn(2+)</name>
        <dbReference type="ChEBI" id="CHEBI:29105"/>
    </cofactor>
</comment>
<dbReference type="InterPro" id="IPR009045">
    <property type="entry name" value="Zn_M74/Hedgehog-like"/>
</dbReference>
<gene>
    <name evidence="12" type="ORF">BN948_03957</name>
</gene>
<dbReference type="InterPro" id="IPR006311">
    <property type="entry name" value="TAT_signal"/>
</dbReference>
<proteinExistence type="inferred from homology"/>
<sequence length="195" mass="21463">MNAPMNAPMNARTPVPASRRRFLRQGLGAVAAAPLLALPRHVWAAPQRALAFDHLHTREQIDLVYARGTDYLPDALGRLDHFLRDHYSGDVGHIDPGLHDLLHALRRVLATERPYQVISGYRSPVTNAHLKATRGGGVATRSLHMDGRAIDVRLPGVPLADLRDAALSLKAGGVGYYPREQFVHVDTGRVRRWGG</sequence>
<dbReference type="GO" id="GO:0008237">
    <property type="term" value="F:metallopeptidase activity"/>
    <property type="evidence" value="ECO:0007669"/>
    <property type="project" value="UniProtKB-KW"/>
</dbReference>
<dbReference type="PANTHER" id="PTHR37425:SF1">
    <property type="entry name" value="OUTER MEMBRANE PROTEIN"/>
    <property type="match status" value="1"/>
</dbReference>
<comment type="pathway">
    <text evidence="2">Cell wall biogenesis; cell wall polysaccharide biosynthesis.</text>
</comment>
<evidence type="ECO:0000256" key="6">
    <source>
        <dbReference type="ARBA" id="ARBA00022801"/>
    </source>
</evidence>
<keyword evidence="4" id="KW-0479">Metal-binding</keyword>
<keyword evidence="13" id="KW-1185">Reference proteome</keyword>
<evidence type="ECO:0000256" key="10">
    <source>
        <dbReference type="ARBA" id="ARBA00093448"/>
    </source>
</evidence>
<dbReference type="Gene3D" id="3.30.1380.10">
    <property type="match status" value="1"/>
</dbReference>
<dbReference type="PROSITE" id="PS51318">
    <property type="entry name" value="TAT"/>
    <property type="match status" value="1"/>
</dbReference>
<evidence type="ECO:0000256" key="2">
    <source>
        <dbReference type="ARBA" id="ARBA00004776"/>
    </source>
</evidence>
<keyword evidence="5" id="KW-0732">Signal</keyword>
<keyword evidence="9" id="KW-0961">Cell wall biogenesis/degradation</keyword>
<evidence type="ECO:0000256" key="8">
    <source>
        <dbReference type="ARBA" id="ARBA00023049"/>
    </source>
</evidence>
<protein>
    <recommendedName>
        <fullName evidence="11">Murein endopeptidase K</fullName>
    </recommendedName>
</protein>
<dbReference type="SUPFAM" id="SSF55166">
    <property type="entry name" value="Hedgehog/DD-peptidase"/>
    <property type="match status" value="1"/>
</dbReference>
<keyword evidence="8" id="KW-0482">Metalloprotease</keyword>
<dbReference type="EMBL" id="CCAE010000045">
    <property type="protein sequence ID" value="CDN89518.1"/>
    <property type="molecule type" value="Genomic_DNA"/>
</dbReference>
<dbReference type="AlphaFoldDB" id="A0A1L1PHW3"/>
<reference evidence="13" key="2">
    <citation type="submission" date="2014-11" db="EMBL/GenBank/DDBJ databases">
        <title>Draft genome sequence of Hydrogenophaga intermedia S1.</title>
        <authorList>
            <person name="Gan H.M."/>
            <person name="Chew T.H."/>
            <person name="Stolz A."/>
        </authorList>
    </citation>
    <scope>NUCLEOTIDE SEQUENCE [LARGE SCALE GENOMIC DNA]</scope>
    <source>
        <strain evidence="13">S1</strain>
    </source>
</reference>
<comment type="similarity">
    <text evidence="10">Belongs to the peptidase M15 family.</text>
</comment>
<name>A0A1L1PHW3_HYDIT</name>
<dbReference type="GO" id="GO:0006508">
    <property type="term" value="P:proteolysis"/>
    <property type="evidence" value="ECO:0007669"/>
    <property type="project" value="UniProtKB-KW"/>
</dbReference>
<dbReference type="InterPro" id="IPR010275">
    <property type="entry name" value="MepK"/>
</dbReference>
<evidence type="ECO:0000256" key="4">
    <source>
        <dbReference type="ARBA" id="ARBA00022723"/>
    </source>
</evidence>
<evidence type="ECO:0000256" key="1">
    <source>
        <dbReference type="ARBA" id="ARBA00001947"/>
    </source>
</evidence>
<accession>A0A1L1PHW3</accession>
<evidence type="ECO:0000313" key="13">
    <source>
        <dbReference type="Proteomes" id="UP000028878"/>
    </source>
</evidence>